<dbReference type="PROSITE" id="PS50110">
    <property type="entry name" value="RESPONSE_REGULATORY"/>
    <property type="match status" value="1"/>
</dbReference>
<dbReference type="SMART" id="SM00421">
    <property type="entry name" value="HTH_LUXR"/>
    <property type="match status" value="1"/>
</dbReference>
<feature type="domain" description="Response regulatory" evidence="5">
    <location>
        <begin position="4"/>
        <end position="120"/>
    </location>
</feature>
<protein>
    <submittedName>
        <fullName evidence="6">Response regulator transcription factor</fullName>
    </submittedName>
</protein>
<dbReference type="CDD" id="cd17535">
    <property type="entry name" value="REC_NarL-like"/>
    <property type="match status" value="1"/>
</dbReference>
<dbReference type="EMBL" id="JAQGEF010000001">
    <property type="protein sequence ID" value="MDA3613327.1"/>
    <property type="molecule type" value="Genomic_DNA"/>
</dbReference>
<dbReference type="Proteomes" id="UP001210231">
    <property type="component" value="Unassembled WGS sequence"/>
</dbReference>
<comment type="caution">
    <text evidence="6">The sequence shown here is derived from an EMBL/GenBank/DDBJ whole genome shotgun (WGS) entry which is preliminary data.</text>
</comment>
<sequence>MPIKVTITDDHPIVANGIKNILNELPQFEILDIYTSGNALLKNIGEHLPDVLMLDFNLPDTNAVEITKILKKKFPALKILIFTSIDIIVHVKKVLQAGADGFLLKESDDLTIIEAIETIHKGEQFLSPAIKNSLIDDLLKPQKKTVLTRREKEILQLIVSEYTNHEIAEKLFISPHTVDNHRINLLQKLQVKNTAGLVKVAIERGLVD</sequence>
<evidence type="ECO:0000259" key="4">
    <source>
        <dbReference type="PROSITE" id="PS50043"/>
    </source>
</evidence>
<dbReference type="PANTHER" id="PTHR43214">
    <property type="entry name" value="TWO-COMPONENT RESPONSE REGULATOR"/>
    <property type="match status" value="1"/>
</dbReference>
<evidence type="ECO:0000256" key="2">
    <source>
        <dbReference type="ARBA" id="ARBA00023125"/>
    </source>
</evidence>
<accession>A0ABT4UER1</accession>
<gene>
    <name evidence="6" type="ORF">O3P16_00795</name>
</gene>
<dbReference type="InterPro" id="IPR000792">
    <property type="entry name" value="Tscrpt_reg_LuxR_C"/>
</dbReference>
<keyword evidence="2" id="KW-0238">DNA-binding</keyword>
<feature type="modified residue" description="4-aspartylphosphate" evidence="3">
    <location>
        <position position="55"/>
    </location>
</feature>
<evidence type="ECO:0000313" key="7">
    <source>
        <dbReference type="Proteomes" id="UP001210231"/>
    </source>
</evidence>
<dbReference type="InterPro" id="IPR039420">
    <property type="entry name" value="WalR-like"/>
</dbReference>
<dbReference type="RefSeq" id="WP_407029659.1">
    <property type="nucleotide sequence ID" value="NZ_JAQGEF010000001.1"/>
</dbReference>
<evidence type="ECO:0000259" key="5">
    <source>
        <dbReference type="PROSITE" id="PS50110"/>
    </source>
</evidence>
<dbReference type="InterPro" id="IPR016032">
    <property type="entry name" value="Sig_transdc_resp-reg_C-effctor"/>
</dbReference>
<dbReference type="Gene3D" id="3.40.50.2300">
    <property type="match status" value="1"/>
</dbReference>
<proteinExistence type="predicted"/>
<dbReference type="InterPro" id="IPR001789">
    <property type="entry name" value="Sig_transdc_resp-reg_receiver"/>
</dbReference>
<dbReference type="PROSITE" id="PS50043">
    <property type="entry name" value="HTH_LUXR_2"/>
    <property type="match status" value="1"/>
</dbReference>
<dbReference type="SMART" id="SM00448">
    <property type="entry name" value="REC"/>
    <property type="match status" value="1"/>
</dbReference>
<evidence type="ECO:0000313" key="6">
    <source>
        <dbReference type="EMBL" id="MDA3613327.1"/>
    </source>
</evidence>
<keyword evidence="7" id="KW-1185">Reference proteome</keyword>
<dbReference type="PANTHER" id="PTHR43214:SF43">
    <property type="entry name" value="TWO-COMPONENT RESPONSE REGULATOR"/>
    <property type="match status" value="1"/>
</dbReference>
<dbReference type="InterPro" id="IPR058245">
    <property type="entry name" value="NreC/VraR/RcsB-like_REC"/>
</dbReference>
<feature type="domain" description="HTH luxR-type" evidence="4">
    <location>
        <begin position="140"/>
        <end position="205"/>
    </location>
</feature>
<name>A0ABT4UER1_9BACT</name>
<dbReference type="CDD" id="cd06170">
    <property type="entry name" value="LuxR_C_like"/>
    <property type="match status" value="1"/>
</dbReference>
<dbReference type="SUPFAM" id="SSF52172">
    <property type="entry name" value="CheY-like"/>
    <property type="match status" value="1"/>
</dbReference>
<keyword evidence="1 3" id="KW-0597">Phosphoprotein</keyword>
<organism evidence="6 7">
    <name type="scientific">Polluticaenibacter yanchengensis</name>
    <dbReference type="NCBI Taxonomy" id="3014562"/>
    <lineage>
        <taxon>Bacteria</taxon>
        <taxon>Pseudomonadati</taxon>
        <taxon>Bacteroidota</taxon>
        <taxon>Chitinophagia</taxon>
        <taxon>Chitinophagales</taxon>
        <taxon>Chitinophagaceae</taxon>
        <taxon>Polluticaenibacter</taxon>
    </lineage>
</organism>
<dbReference type="PRINTS" id="PR00038">
    <property type="entry name" value="HTHLUXR"/>
</dbReference>
<reference evidence="6 7" key="1">
    <citation type="submission" date="2022-12" db="EMBL/GenBank/DDBJ databases">
        <title>Chitinophagaceae gen. sp. nov., a new member of the family Chitinophagaceae, isolated from soil in a chemical factory.</title>
        <authorList>
            <person name="Ke Z."/>
        </authorList>
    </citation>
    <scope>NUCLEOTIDE SEQUENCE [LARGE SCALE GENOMIC DNA]</scope>
    <source>
        <strain evidence="6 7">LY-5</strain>
    </source>
</reference>
<dbReference type="Pfam" id="PF00196">
    <property type="entry name" value="GerE"/>
    <property type="match status" value="1"/>
</dbReference>
<dbReference type="InterPro" id="IPR011006">
    <property type="entry name" value="CheY-like_superfamily"/>
</dbReference>
<dbReference type="Pfam" id="PF00072">
    <property type="entry name" value="Response_reg"/>
    <property type="match status" value="1"/>
</dbReference>
<evidence type="ECO:0000256" key="3">
    <source>
        <dbReference type="PROSITE-ProRule" id="PRU00169"/>
    </source>
</evidence>
<dbReference type="SUPFAM" id="SSF46894">
    <property type="entry name" value="C-terminal effector domain of the bipartite response regulators"/>
    <property type="match status" value="1"/>
</dbReference>
<evidence type="ECO:0000256" key="1">
    <source>
        <dbReference type="ARBA" id="ARBA00022553"/>
    </source>
</evidence>